<reference evidence="1" key="1">
    <citation type="submission" date="2022-10" db="EMBL/GenBank/DDBJ databases">
        <title>WGS of marine actinomycetes from Thailand.</title>
        <authorList>
            <person name="Thawai C."/>
        </authorList>
    </citation>
    <scope>NUCLEOTIDE SEQUENCE</scope>
    <source>
        <strain evidence="1">SW21</strain>
    </source>
</reference>
<proteinExistence type="predicted"/>
<accession>A0A9X3I476</accession>
<keyword evidence="2" id="KW-1185">Reference proteome</keyword>
<protein>
    <submittedName>
        <fullName evidence="1">Uncharacterized protein</fullName>
    </submittedName>
</protein>
<name>A0A9X3I476_9ACTN</name>
<comment type="caution">
    <text evidence="1">The sequence shown here is derived from an EMBL/GenBank/DDBJ whole genome shotgun (WGS) entry which is preliminary data.</text>
</comment>
<dbReference type="AlphaFoldDB" id="A0A9X3I476"/>
<evidence type="ECO:0000313" key="1">
    <source>
        <dbReference type="EMBL" id="MCX2963179.1"/>
    </source>
</evidence>
<gene>
    <name evidence="1" type="ORF">OSB52_03640</name>
</gene>
<dbReference type="Proteomes" id="UP001143347">
    <property type="component" value="Unassembled WGS sequence"/>
</dbReference>
<dbReference type="EMBL" id="JAPKFM010000002">
    <property type="protein sequence ID" value="MCX2963179.1"/>
    <property type="molecule type" value="Genomic_DNA"/>
</dbReference>
<dbReference type="RefSeq" id="WP_266060201.1">
    <property type="nucleotide sequence ID" value="NZ_JAPKFM010000002.1"/>
</dbReference>
<sequence>MVDTSVEGAGSAPATLVLLSAMTMAAHAAMAAAVLQPSRVEVSDT</sequence>
<organism evidence="1 2">
    <name type="scientific">Gordonia aquimaris</name>
    <dbReference type="NCBI Taxonomy" id="2984863"/>
    <lineage>
        <taxon>Bacteria</taxon>
        <taxon>Bacillati</taxon>
        <taxon>Actinomycetota</taxon>
        <taxon>Actinomycetes</taxon>
        <taxon>Mycobacteriales</taxon>
        <taxon>Gordoniaceae</taxon>
        <taxon>Gordonia</taxon>
    </lineage>
</organism>
<evidence type="ECO:0000313" key="2">
    <source>
        <dbReference type="Proteomes" id="UP001143347"/>
    </source>
</evidence>